<evidence type="ECO:0000313" key="2">
    <source>
        <dbReference type="EMBL" id="GHD26983.1"/>
    </source>
</evidence>
<feature type="region of interest" description="Disordered" evidence="1">
    <location>
        <begin position="77"/>
        <end position="111"/>
    </location>
</feature>
<comment type="caution">
    <text evidence="2">The sequence shown here is derived from an EMBL/GenBank/DDBJ whole genome shotgun (WGS) entry which is preliminary data.</text>
</comment>
<protein>
    <submittedName>
        <fullName evidence="2">Uncharacterized protein</fullName>
    </submittedName>
</protein>
<dbReference type="Proteomes" id="UP000654947">
    <property type="component" value="Unassembled WGS sequence"/>
</dbReference>
<dbReference type="EMBL" id="BMXL01000012">
    <property type="protein sequence ID" value="GHD26983.1"/>
    <property type="molecule type" value="Genomic_DNA"/>
</dbReference>
<organism evidence="2 3">
    <name type="scientific">Nocardiopsis kunsanensis</name>
    <dbReference type="NCBI Taxonomy" id="141693"/>
    <lineage>
        <taxon>Bacteria</taxon>
        <taxon>Bacillati</taxon>
        <taxon>Actinomycetota</taxon>
        <taxon>Actinomycetes</taxon>
        <taxon>Streptosporangiales</taxon>
        <taxon>Nocardiopsidaceae</taxon>
        <taxon>Nocardiopsis</taxon>
    </lineage>
</organism>
<reference evidence="2 3" key="1">
    <citation type="journal article" date="2014" name="Int. J. Syst. Evol. Microbiol.">
        <title>Complete genome sequence of Corynebacterium casei LMG S-19264T (=DSM 44701T), isolated from a smear-ripened cheese.</title>
        <authorList>
            <consortium name="US DOE Joint Genome Institute (JGI-PGF)"/>
            <person name="Walter F."/>
            <person name="Albersmeier A."/>
            <person name="Kalinowski J."/>
            <person name="Ruckert C."/>
        </authorList>
    </citation>
    <scope>NUCLEOTIDE SEQUENCE [LARGE SCALE GENOMIC DNA]</scope>
    <source>
        <strain evidence="2 3">KCTC 19473</strain>
    </source>
</reference>
<evidence type="ECO:0000313" key="3">
    <source>
        <dbReference type="Proteomes" id="UP000654947"/>
    </source>
</evidence>
<evidence type="ECO:0000256" key="1">
    <source>
        <dbReference type="SAM" id="MobiDB-lite"/>
    </source>
</evidence>
<keyword evidence="3" id="KW-1185">Reference proteome</keyword>
<proteinExistence type="predicted"/>
<name>A0A919CIV3_9ACTN</name>
<accession>A0A919CIV3</accession>
<dbReference type="AlphaFoldDB" id="A0A919CIV3"/>
<sequence length="127" mass="13695">MPWPTGYTTPAYLREHDLVLADALAGAQQEQRTNHTVEIARPHESIAERDRELAQHRAALEAGAGPALSTTWMKEIRANARPPRSSSQLGTTPLSTSNSGQSAHTCLSPVHCSPGKWSNSVMIQAAT</sequence>
<feature type="compositionally biased region" description="Polar residues" evidence="1">
    <location>
        <begin position="84"/>
        <end position="105"/>
    </location>
</feature>
<gene>
    <name evidence="2" type="ORF">GCM10007147_25590</name>
</gene>